<evidence type="ECO:0000256" key="8">
    <source>
        <dbReference type="PROSITE-ProRule" id="PRU01360"/>
    </source>
</evidence>
<dbReference type="CDD" id="cd01347">
    <property type="entry name" value="ligand_gated_channel"/>
    <property type="match status" value="1"/>
</dbReference>
<evidence type="ECO:0000259" key="13">
    <source>
        <dbReference type="Pfam" id="PF07715"/>
    </source>
</evidence>
<dbReference type="InterPro" id="IPR039426">
    <property type="entry name" value="TonB-dep_rcpt-like"/>
</dbReference>
<evidence type="ECO:0000256" key="6">
    <source>
        <dbReference type="ARBA" id="ARBA00023136"/>
    </source>
</evidence>
<feature type="compositionally biased region" description="Polar residues" evidence="10">
    <location>
        <begin position="225"/>
        <end position="235"/>
    </location>
</feature>
<keyword evidence="11" id="KW-0732">Signal</keyword>
<feature type="signal peptide" evidence="11">
    <location>
        <begin position="1"/>
        <end position="22"/>
    </location>
</feature>
<dbReference type="Pfam" id="PF00593">
    <property type="entry name" value="TonB_dep_Rec_b-barrel"/>
    <property type="match status" value="1"/>
</dbReference>
<evidence type="ECO:0000256" key="3">
    <source>
        <dbReference type="ARBA" id="ARBA00022452"/>
    </source>
</evidence>
<dbReference type="OrthoDB" id="8670144at2"/>
<evidence type="ECO:0000256" key="1">
    <source>
        <dbReference type="ARBA" id="ARBA00004571"/>
    </source>
</evidence>
<evidence type="ECO:0000256" key="7">
    <source>
        <dbReference type="ARBA" id="ARBA00023237"/>
    </source>
</evidence>
<evidence type="ECO:0000256" key="10">
    <source>
        <dbReference type="SAM" id="MobiDB-lite"/>
    </source>
</evidence>
<accession>A0A1H2E5M4</accession>
<comment type="subcellular location">
    <subcellularLocation>
        <location evidence="1 8">Cell outer membrane</location>
        <topology evidence="1 8">Multi-pass membrane protein</topology>
    </subcellularLocation>
</comment>
<reference evidence="14 17" key="2">
    <citation type="journal article" date="2023" name="Microbiol. Resour. Announc.">
        <title>Whole-genome sequence of Pseudomonas yamanorum OLsAu1 isolated from the edible ectomycorrhizal mushroom Lactarius sp. section Deliciosi.</title>
        <authorList>
            <person name="Ramirez-Mendoza R."/>
            <person name="Angeles-Argaiz R.E."/>
            <person name="Hernandez-Oaxaca D."/>
            <person name="Aguirre-Beltran L."/>
            <person name="Almaraz-Suarez J."/>
            <person name="Perez-Moreno J."/>
        </authorList>
    </citation>
    <scope>NUCLEOTIDE SEQUENCE [LARGE SCALE GENOMIC DNA]</scope>
    <source>
        <strain evidence="14 17">OLsAu1</strain>
    </source>
</reference>
<dbReference type="EMBL" id="JACAQR010000060">
    <property type="protein sequence ID" value="NWD45771.1"/>
    <property type="molecule type" value="Genomic_DNA"/>
</dbReference>
<dbReference type="PROSITE" id="PS52016">
    <property type="entry name" value="TONB_DEPENDENT_REC_3"/>
    <property type="match status" value="1"/>
</dbReference>
<evidence type="ECO:0000313" key="16">
    <source>
        <dbReference type="Proteomes" id="UP000546584"/>
    </source>
</evidence>
<evidence type="ECO:0000313" key="14">
    <source>
        <dbReference type="EMBL" id="MDR0193278.1"/>
    </source>
</evidence>
<dbReference type="InterPro" id="IPR012910">
    <property type="entry name" value="Plug_dom"/>
</dbReference>
<dbReference type="PANTHER" id="PTHR30069">
    <property type="entry name" value="TONB-DEPENDENT OUTER MEMBRANE RECEPTOR"/>
    <property type="match status" value="1"/>
</dbReference>
<dbReference type="InterPro" id="IPR036942">
    <property type="entry name" value="Beta-barrel_TonB_sf"/>
</dbReference>
<evidence type="ECO:0000313" key="17">
    <source>
        <dbReference type="Proteomes" id="UP001224477"/>
    </source>
</evidence>
<proteinExistence type="inferred from homology"/>
<dbReference type="Pfam" id="PF07715">
    <property type="entry name" value="Plug"/>
    <property type="match status" value="1"/>
</dbReference>
<dbReference type="Gene3D" id="2.170.130.10">
    <property type="entry name" value="TonB-dependent receptor, plug domain"/>
    <property type="match status" value="1"/>
</dbReference>
<name>A0A143GGZ3_9PSED</name>
<dbReference type="AlphaFoldDB" id="A0A143GGZ3"/>
<protein>
    <submittedName>
        <fullName evidence="15">TonB-dependent receptor</fullName>
    </submittedName>
</protein>
<sequence length="706" mass="77869">MKKIQLSILLPFIGSLSTPAWADQTETAPTTPNAMQLQEVVVSATRTEASIASIPGSVQVISQEQITQQTGAGRRVSDILGQLVPGISPSTGGMSNFGQTLRGRNTLVLIDGVSQNSTRDNFRQLNSIAPESIERIEVISGASSVYGAGASGGIINIITKRNNGEELAFSSKIGLTSGNNLNKKGFAYDVFQSATGRKDALDWYVSANGVQRNDQFDGNGHRIPQDTSQGSNMDTDTYDLQGRFGYELDADKKISLSLQDYKDQQDTHYTKNPRITSEAVAVKGLDLDDQPFTHNQAVNLNYTDKDFYGQGLQVESYWRRADALFFPDLSRGRAGISDNNSVQDVYGLRAAIESAMPDIGPATGTLVWGADYNHETSTQRGDQYRVNGLSYTKTGTTFEMGPDITTTNKAIFGQLSYDIGDWTLRGGVRREWIDSEISDSIAYGEIVQTGNRATLPGGTLKYNDTLYNLGAVYHLSENQDVFANFSQGFSLPDIQRFLRDVNSTFDIQKLNAQALKVNSYELGWRGNWDKWQASVTAYENTSDVTQFYDANDRVLRLINQKERVRGAETTLTYNVTDQWSVGGTYAYAKGETNQNGKWIDLPATRISPAKTTAFVGYDRGDYNLRLQGMRLANYDAAFDDNNGRDIKGYTLFDLLGSVALPVGRLEGGVYNLTNRNYQNMFAQANARAPYPNAEGRTFSLSYAVDW</sequence>
<dbReference type="Proteomes" id="UP001224477">
    <property type="component" value="Unassembled WGS sequence"/>
</dbReference>
<feature type="domain" description="TonB-dependent receptor-like beta-barrel" evidence="12">
    <location>
        <begin position="220"/>
        <end position="672"/>
    </location>
</feature>
<feature type="region of interest" description="Disordered" evidence="10">
    <location>
        <begin position="215"/>
        <end position="235"/>
    </location>
</feature>
<keyword evidence="2 8" id="KW-0813">Transport</keyword>
<dbReference type="PANTHER" id="PTHR30069:SF42">
    <property type="entry name" value="FERRIC AEROBACTIN RECEPTOR"/>
    <property type="match status" value="1"/>
</dbReference>
<dbReference type="GO" id="GO:0009279">
    <property type="term" value="C:cell outer membrane"/>
    <property type="evidence" value="ECO:0007669"/>
    <property type="project" value="UniProtKB-SubCell"/>
</dbReference>
<keyword evidence="15" id="KW-0675">Receptor</keyword>
<keyword evidence="4 8" id="KW-0812">Transmembrane</keyword>
<dbReference type="GeneID" id="93510789"/>
<keyword evidence="5 9" id="KW-0798">TonB box</keyword>
<evidence type="ECO:0000256" key="5">
    <source>
        <dbReference type="ARBA" id="ARBA00023077"/>
    </source>
</evidence>
<reference evidence="15 16" key="1">
    <citation type="submission" date="2020-04" db="EMBL/GenBank/DDBJ databases">
        <title>Molecular characterization of pseudomonads from Agaricus bisporus reveal novel blotch 2 pathogens in Western Europe.</title>
        <authorList>
            <person name="Taparia T."/>
            <person name="Krijger M."/>
            <person name="Haynes E."/>
            <person name="Elpinstone J.G."/>
            <person name="Noble R."/>
            <person name="Van Der Wolf J."/>
        </authorList>
    </citation>
    <scope>NUCLEOTIDE SEQUENCE [LARGE SCALE GENOMIC DNA]</scope>
    <source>
        <strain evidence="15 16">IPO3753</strain>
    </source>
</reference>
<evidence type="ECO:0000256" key="11">
    <source>
        <dbReference type="SAM" id="SignalP"/>
    </source>
</evidence>
<organism evidence="15 16">
    <name type="scientific">Pseudomonas yamanorum</name>
    <dbReference type="NCBI Taxonomy" id="515393"/>
    <lineage>
        <taxon>Bacteria</taxon>
        <taxon>Pseudomonadati</taxon>
        <taxon>Pseudomonadota</taxon>
        <taxon>Gammaproteobacteria</taxon>
        <taxon>Pseudomonadales</taxon>
        <taxon>Pseudomonadaceae</taxon>
        <taxon>Pseudomonas</taxon>
    </lineage>
</organism>
<evidence type="ECO:0000256" key="2">
    <source>
        <dbReference type="ARBA" id="ARBA00022448"/>
    </source>
</evidence>
<feature type="chain" id="PRO_5007508952" evidence="11">
    <location>
        <begin position="23"/>
        <end position="706"/>
    </location>
</feature>
<dbReference type="Gene3D" id="2.40.170.20">
    <property type="entry name" value="TonB-dependent receptor, beta-barrel domain"/>
    <property type="match status" value="1"/>
</dbReference>
<evidence type="ECO:0000259" key="12">
    <source>
        <dbReference type="Pfam" id="PF00593"/>
    </source>
</evidence>
<feature type="domain" description="TonB-dependent receptor plug" evidence="13">
    <location>
        <begin position="52"/>
        <end position="154"/>
    </location>
</feature>
<dbReference type="InterPro" id="IPR037066">
    <property type="entry name" value="Plug_dom_sf"/>
</dbReference>
<dbReference type="SUPFAM" id="SSF56935">
    <property type="entry name" value="Porins"/>
    <property type="match status" value="1"/>
</dbReference>
<dbReference type="InterPro" id="IPR000531">
    <property type="entry name" value="Beta-barrel_TonB"/>
</dbReference>
<evidence type="ECO:0000313" key="15">
    <source>
        <dbReference type="EMBL" id="NWD45771.1"/>
    </source>
</evidence>
<dbReference type="GO" id="GO:0015344">
    <property type="term" value="F:siderophore uptake transmembrane transporter activity"/>
    <property type="evidence" value="ECO:0007669"/>
    <property type="project" value="TreeGrafter"/>
</dbReference>
<keyword evidence="6 8" id="KW-0472">Membrane</keyword>
<comment type="similarity">
    <text evidence="8 9">Belongs to the TonB-dependent receptor family.</text>
</comment>
<keyword evidence="7 8" id="KW-0998">Cell outer membrane</keyword>
<dbReference type="RefSeq" id="WP_063030017.1">
    <property type="nucleotide sequence ID" value="NZ_CP012400.2"/>
</dbReference>
<accession>A0A143GGZ3</accession>
<comment type="caution">
    <text evidence="15">The sequence shown here is derived from an EMBL/GenBank/DDBJ whole genome shotgun (WGS) entry which is preliminary data.</text>
</comment>
<keyword evidence="17" id="KW-1185">Reference proteome</keyword>
<evidence type="ECO:0000256" key="4">
    <source>
        <dbReference type="ARBA" id="ARBA00022692"/>
    </source>
</evidence>
<dbReference type="KEGG" id="pym:AK972_2773"/>
<evidence type="ECO:0000256" key="9">
    <source>
        <dbReference type="RuleBase" id="RU003357"/>
    </source>
</evidence>
<dbReference type="Proteomes" id="UP000546584">
    <property type="component" value="Unassembled WGS sequence"/>
</dbReference>
<dbReference type="GO" id="GO:0044718">
    <property type="term" value="P:siderophore transmembrane transport"/>
    <property type="evidence" value="ECO:0007669"/>
    <property type="project" value="TreeGrafter"/>
</dbReference>
<gene>
    <name evidence="15" type="ORF">HX826_28200</name>
    <name evidence="14" type="ORF">RCO22_30475</name>
</gene>
<keyword evidence="3 8" id="KW-1134">Transmembrane beta strand</keyword>
<dbReference type="EMBL" id="JAVGXC010000068">
    <property type="protein sequence ID" value="MDR0193278.1"/>
    <property type="molecule type" value="Genomic_DNA"/>
</dbReference>